<keyword evidence="3" id="KW-0227">DNA damage</keyword>
<dbReference type="InterPro" id="IPR000212">
    <property type="entry name" value="DNA_helicase_UvrD/REP"/>
</dbReference>
<feature type="compositionally biased region" description="Basic and acidic residues" evidence="15">
    <location>
        <begin position="977"/>
        <end position="1000"/>
    </location>
</feature>
<dbReference type="InterPro" id="IPR038726">
    <property type="entry name" value="PDDEXK_AddAB-type"/>
</dbReference>
<dbReference type="Gene3D" id="1.10.486.10">
    <property type="entry name" value="PCRA, domain 4"/>
    <property type="match status" value="1"/>
</dbReference>
<keyword evidence="2 14" id="KW-0547">Nucleotide-binding</keyword>
<dbReference type="GO" id="GO:0003677">
    <property type="term" value="F:DNA binding"/>
    <property type="evidence" value="ECO:0007669"/>
    <property type="project" value="UniProtKB-KW"/>
</dbReference>
<reference evidence="18" key="1">
    <citation type="submission" date="2023-01" db="EMBL/GenBank/DDBJ databases">
        <title>The diversity of Class Acidimicrobiia in South China Sea sediment environments and the proposal of Iamia marina sp. nov., a novel species of the genus Iamia.</title>
        <authorList>
            <person name="He Y."/>
            <person name="Tian X."/>
        </authorList>
    </citation>
    <scope>NUCLEOTIDE SEQUENCE</scope>
    <source>
        <strain evidence="18">DSM 19957</strain>
    </source>
</reference>
<keyword evidence="5 14" id="KW-0347">Helicase</keyword>
<keyword evidence="19" id="KW-1185">Reference proteome</keyword>
<comment type="catalytic activity">
    <reaction evidence="13">
        <text>ATP + H2O = ADP + phosphate + H(+)</text>
        <dbReference type="Rhea" id="RHEA:13065"/>
        <dbReference type="ChEBI" id="CHEBI:15377"/>
        <dbReference type="ChEBI" id="CHEBI:15378"/>
        <dbReference type="ChEBI" id="CHEBI:30616"/>
        <dbReference type="ChEBI" id="CHEBI:43474"/>
        <dbReference type="ChEBI" id="CHEBI:456216"/>
        <dbReference type="EC" id="5.6.2.4"/>
    </reaction>
</comment>
<name>A0AAE9Y6J3_9ACTN</name>
<feature type="compositionally biased region" description="Low complexity" evidence="15">
    <location>
        <begin position="907"/>
        <end position="936"/>
    </location>
</feature>
<keyword evidence="7 14" id="KW-0067">ATP-binding</keyword>
<feature type="region of interest" description="Disordered" evidence="15">
    <location>
        <begin position="883"/>
        <end position="1000"/>
    </location>
</feature>
<dbReference type="Gene3D" id="3.40.50.300">
    <property type="entry name" value="P-loop containing nucleotide triphosphate hydrolases"/>
    <property type="match status" value="4"/>
</dbReference>
<dbReference type="KEGG" id="ima:PO878_02595"/>
<dbReference type="GO" id="GO:0005829">
    <property type="term" value="C:cytosol"/>
    <property type="evidence" value="ECO:0007669"/>
    <property type="project" value="TreeGrafter"/>
</dbReference>
<dbReference type="PROSITE" id="PS51198">
    <property type="entry name" value="UVRD_HELICASE_ATP_BIND"/>
    <property type="match status" value="1"/>
</dbReference>
<keyword evidence="10" id="KW-0413">Isomerase</keyword>
<dbReference type="GO" id="GO:0005524">
    <property type="term" value="F:ATP binding"/>
    <property type="evidence" value="ECO:0007669"/>
    <property type="project" value="UniProtKB-UniRule"/>
</dbReference>
<keyword evidence="9" id="KW-0234">DNA repair</keyword>
<evidence type="ECO:0000256" key="7">
    <source>
        <dbReference type="ARBA" id="ARBA00022840"/>
    </source>
</evidence>
<dbReference type="PANTHER" id="PTHR11070:SF23">
    <property type="entry name" value="RECBCD ENZYME SUBUNIT RECB"/>
    <property type="match status" value="1"/>
</dbReference>
<proteinExistence type="predicted"/>
<feature type="compositionally biased region" description="Low complexity" evidence="15">
    <location>
        <begin position="883"/>
        <end position="893"/>
    </location>
</feature>
<dbReference type="Pfam" id="PF00580">
    <property type="entry name" value="UvrD-helicase"/>
    <property type="match status" value="1"/>
</dbReference>
<dbReference type="InterPro" id="IPR014017">
    <property type="entry name" value="DNA_helicase_UvrD-like_C"/>
</dbReference>
<evidence type="ECO:0000256" key="12">
    <source>
        <dbReference type="ARBA" id="ARBA00034808"/>
    </source>
</evidence>
<dbReference type="EMBL" id="CP116942">
    <property type="protein sequence ID" value="WCO67609.1"/>
    <property type="molecule type" value="Genomic_DNA"/>
</dbReference>
<dbReference type="Proteomes" id="UP001216390">
    <property type="component" value="Chromosome"/>
</dbReference>
<evidence type="ECO:0000313" key="19">
    <source>
        <dbReference type="Proteomes" id="UP001216390"/>
    </source>
</evidence>
<dbReference type="GO" id="GO:0043138">
    <property type="term" value="F:3'-5' DNA helicase activity"/>
    <property type="evidence" value="ECO:0007669"/>
    <property type="project" value="UniProtKB-EC"/>
</dbReference>
<evidence type="ECO:0000256" key="6">
    <source>
        <dbReference type="ARBA" id="ARBA00022839"/>
    </source>
</evidence>
<feature type="binding site" evidence="14">
    <location>
        <begin position="28"/>
        <end position="35"/>
    </location>
    <ligand>
        <name>ATP</name>
        <dbReference type="ChEBI" id="CHEBI:30616"/>
    </ligand>
</feature>
<organism evidence="18 19">
    <name type="scientific">Iamia majanohamensis</name>
    <dbReference type="NCBI Taxonomy" id="467976"/>
    <lineage>
        <taxon>Bacteria</taxon>
        <taxon>Bacillati</taxon>
        <taxon>Actinomycetota</taxon>
        <taxon>Acidimicrobiia</taxon>
        <taxon>Acidimicrobiales</taxon>
        <taxon>Iamiaceae</taxon>
        <taxon>Iamia</taxon>
    </lineage>
</organism>
<keyword evidence="6" id="KW-0269">Exonuclease</keyword>
<evidence type="ECO:0000313" key="18">
    <source>
        <dbReference type="EMBL" id="WCO67609.1"/>
    </source>
</evidence>
<evidence type="ECO:0000256" key="4">
    <source>
        <dbReference type="ARBA" id="ARBA00022801"/>
    </source>
</evidence>
<dbReference type="InterPro" id="IPR027417">
    <property type="entry name" value="P-loop_NTPase"/>
</dbReference>
<dbReference type="Pfam" id="PF13361">
    <property type="entry name" value="UvrD_C"/>
    <property type="match status" value="1"/>
</dbReference>
<keyword evidence="8" id="KW-0238">DNA-binding</keyword>
<dbReference type="GO" id="GO:0000725">
    <property type="term" value="P:recombinational repair"/>
    <property type="evidence" value="ECO:0007669"/>
    <property type="project" value="TreeGrafter"/>
</dbReference>
<evidence type="ECO:0000256" key="10">
    <source>
        <dbReference type="ARBA" id="ARBA00023235"/>
    </source>
</evidence>
<dbReference type="RefSeq" id="WP_272737130.1">
    <property type="nucleotide sequence ID" value="NZ_CP116942.1"/>
</dbReference>
<evidence type="ECO:0000256" key="13">
    <source>
        <dbReference type="ARBA" id="ARBA00048988"/>
    </source>
</evidence>
<dbReference type="GO" id="GO:0004527">
    <property type="term" value="F:exonuclease activity"/>
    <property type="evidence" value="ECO:0007669"/>
    <property type="project" value="UniProtKB-KW"/>
</dbReference>
<evidence type="ECO:0000256" key="3">
    <source>
        <dbReference type="ARBA" id="ARBA00022763"/>
    </source>
</evidence>
<evidence type="ECO:0000259" key="16">
    <source>
        <dbReference type="PROSITE" id="PS51198"/>
    </source>
</evidence>
<dbReference type="SUPFAM" id="SSF52540">
    <property type="entry name" value="P-loop containing nucleoside triphosphate hydrolases"/>
    <property type="match status" value="1"/>
</dbReference>
<comment type="catalytic activity">
    <reaction evidence="11">
        <text>Couples ATP hydrolysis with the unwinding of duplex DNA by translocating in the 3'-5' direction.</text>
        <dbReference type="EC" id="5.6.2.4"/>
    </reaction>
</comment>
<keyword evidence="4 14" id="KW-0378">Hydrolase</keyword>
<feature type="domain" description="UvrD-like helicase ATP-binding" evidence="16">
    <location>
        <begin position="7"/>
        <end position="466"/>
    </location>
</feature>
<evidence type="ECO:0000259" key="17">
    <source>
        <dbReference type="PROSITE" id="PS51217"/>
    </source>
</evidence>
<keyword evidence="1" id="KW-0540">Nuclease</keyword>
<evidence type="ECO:0000256" key="1">
    <source>
        <dbReference type="ARBA" id="ARBA00022722"/>
    </source>
</evidence>
<dbReference type="EC" id="5.6.2.4" evidence="12"/>
<dbReference type="AlphaFoldDB" id="A0AAE9Y6J3"/>
<dbReference type="SUPFAM" id="SSF52980">
    <property type="entry name" value="Restriction endonuclease-like"/>
    <property type="match status" value="1"/>
</dbReference>
<dbReference type="PROSITE" id="PS51217">
    <property type="entry name" value="UVRD_HELICASE_CTER"/>
    <property type="match status" value="1"/>
</dbReference>
<dbReference type="InterPro" id="IPR011335">
    <property type="entry name" value="Restrct_endonuc-II-like"/>
</dbReference>
<evidence type="ECO:0000256" key="14">
    <source>
        <dbReference type="PROSITE-ProRule" id="PRU00560"/>
    </source>
</evidence>
<evidence type="ECO:0000256" key="9">
    <source>
        <dbReference type="ARBA" id="ARBA00023204"/>
    </source>
</evidence>
<dbReference type="Pfam" id="PF12705">
    <property type="entry name" value="PDDEXK_1"/>
    <property type="match status" value="1"/>
</dbReference>
<accession>A0AAE9Y6J3</accession>
<dbReference type="Gene3D" id="3.90.320.10">
    <property type="match status" value="1"/>
</dbReference>
<dbReference type="PANTHER" id="PTHR11070">
    <property type="entry name" value="UVRD / RECB / PCRA DNA HELICASE FAMILY MEMBER"/>
    <property type="match status" value="1"/>
</dbReference>
<evidence type="ECO:0000256" key="11">
    <source>
        <dbReference type="ARBA" id="ARBA00034617"/>
    </source>
</evidence>
<sequence length="1188" mass="127261">MPETVLPPDQDARDRIGGDLGPTLFVEAGAGSGKTTALVDRVRALVTVPSAPDGAPVPLGAVAAITFTEKAGAELRERLREALESTAEEGGATQEGRAARAALAELDGAAIGTLHAFAQRLLSEHPVEAGLPPRVEVLDEVSSGVEFERRWAAFSDELFEAPDYERTLLLLFAAGAKPATPHALARTFDSNWDLVAERVPADSPPPPPVHRLAAPALDAVAEACRYRAGCTDPADRLCVFLDEVADWLAHVRAVDDELELLGALADPRQPGGDKVGFKPGTKGSMAAWGSKDHKAEAADALRAAGEAVEGVAAAVATACAHHLGSAIRRFTLTSAEERRREGALEFHDLLVLARSLLRDPDHGARVRTALHDRYQRLLLDEFQDTDPIQIELAVRIAAADPGSDAAGAGEWSDVEVAPGRLFVVGDPKQSIYRFRRADISLFLAAARRFSGPAGEGLTLTTNFRTAAGVIGWVNATFGRLLGEEPVHDLLVESQPHYTPLTAVRPDPPVGPTVSVLGREAHPYRTRAAEVRTAEALEVVSTVQRAVAERWQVDDRAGGWRDAALGDITILVPARTSLPYLEDALSEAGIPYRAEASSLVYASRAIRDLLMVLRAVADPTDELRIVSSLRTPLFGCGDDDLHRFRVARGGRWSYLGRQPDAVPDDDPVALGLAALRRWHDLRHWASPSELLEHIVADRRAMELAFVEGRPRDVWRRIRFVVDQARAWSDAVGGDLRAYLDWVSLQTVEGARVAEAVLPETDDDAVRIMTIHAAKGLEFPITILSGLSTGPSHGPRPGDARFPPEGGVAYYLGKNAETPEFTATKPVDEQMSHDERLRLLYVATTRARDHLVVSLHRVERRTAPAPTLRTSAEVLVEGMGAETLDALPDGADAAPTPTPSPPPRPVTAPEPYAAWADTQAAALARARRPTTVAATTLTDEGRPDVEPPEGPGPDDVAVPPDPDDVAPGQLLLDFAAARPDPDLDHAPDGADAGLRKRPGDLDRPPWLKGRYGTAVGRAVHGVLQTIPLDADPGDGVVHDAVAAQCQAEAVPERDATVRTLVGQALGSPSVVEASRSPHWREIYVCTPVGDRLLEGYVDLLYRTPEGLVVVDYKTAATAEPSELDRRVEGYRTQGASYALTVARTTGEVVSRVTFCFLTPDGVVERHLDDVEAAAAQVEAAVAAGTVDAAD</sequence>
<dbReference type="GO" id="GO:0009338">
    <property type="term" value="C:exodeoxyribonuclease V complex"/>
    <property type="evidence" value="ECO:0007669"/>
    <property type="project" value="TreeGrafter"/>
</dbReference>
<feature type="compositionally biased region" description="Pro residues" evidence="15">
    <location>
        <begin position="894"/>
        <end position="906"/>
    </location>
</feature>
<dbReference type="InterPro" id="IPR011604">
    <property type="entry name" value="PDDEXK-like_dom_sf"/>
</dbReference>
<gene>
    <name evidence="18" type="ORF">PO878_02595</name>
</gene>
<evidence type="ECO:0000256" key="2">
    <source>
        <dbReference type="ARBA" id="ARBA00022741"/>
    </source>
</evidence>
<dbReference type="InterPro" id="IPR014016">
    <property type="entry name" value="UvrD-like_ATP-bd"/>
</dbReference>
<evidence type="ECO:0000256" key="15">
    <source>
        <dbReference type="SAM" id="MobiDB-lite"/>
    </source>
</evidence>
<protein>
    <recommendedName>
        <fullName evidence="12">DNA 3'-5' helicase</fullName>
        <ecNumber evidence="12">5.6.2.4</ecNumber>
    </recommendedName>
</protein>
<evidence type="ECO:0000256" key="5">
    <source>
        <dbReference type="ARBA" id="ARBA00022806"/>
    </source>
</evidence>
<feature type="domain" description="UvrD-like helicase C-terminal" evidence="17">
    <location>
        <begin position="481"/>
        <end position="774"/>
    </location>
</feature>
<evidence type="ECO:0000256" key="8">
    <source>
        <dbReference type="ARBA" id="ARBA00023125"/>
    </source>
</evidence>